<reference evidence="7 8" key="1">
    <citation type="journal article" date="2019" name="Commun. Biol.">
        <title>The bagworm genome reveals a unique fibroin gene that provides high tensile strength.</title>
        <authorList>
            <person name="Kono N."/>
            <person name="Nakamura H."/>
            <person name="Ohtoshi R."/>
            <person name="Tomita M."/>
            <person name="Numata K."/>
            <person name="Arakawa K."/>
        </authorList>
    </citation>
    <scope>NUCLEOTIDE SEQUENCE [LARGE SCALE GENOMIC DNA]</scope>
</reference>
<comment type="caution">
    <text evidence="7">The sequence shown here is derived from an EMBL/GenBank/DDBJ whole genome shotgun (WGS) entry which is preliminary data.</text>
</comment>
<protein>
    <submittedName>
        <fullName evidence="7">Transmembrane protein 41 homolog</fullName>
    </submittedName>
</protein>
<dbReference type="GO" id="GO:0005789">
    <property type="term" value="C:endoplasmic reticulum membrane"/>
    <property type="evidence" value="ECO:0007669"/>
    <property type="project" value="TreeGrafter"/>
</dbReference>
<dbReference type="OrthoDB" id="3364966at2759"/>
<dbReference type="PANTHER" id="PTHR43220:SF18">
    <property type="entry name" value="TRANSMEMBRANE PROTEIN 41B"/>
    <property type="match status" value="1"/>
</dbReference>
<feature type="domain" description="VTT" evidence="6">
    <location>
        <begin position="42"/>
        <end position="125"/>
    </location>
</feature>
<evidence type="ECO:0000256" key="3">
    <source>
        <dbReference type="ARBA" id="ARBA00022989"/>
    </source>
</evidence>
<evidence type="ECO:0000256" key="5">
    <source>
        <dbReference type="ARBA" id="ARBA00025797"/>
    </source>
</evidence>
<organism evidence="7 8">
    <name type="scientific">Eumeta variegata</name>
    <name type="common">Bagworm moth</name>
    <name type="synonym">Eumeta japonica</name>
    <dbReference type="NCBI Taxonomy" id="151549"/>
    <lineage>
        <taxon>Eukaryota</taxon>
        <taxon>Metazoa</taxon>
        <taxon>Ecdysozoa</taxon>
        <taxon>Arthropoda</taxon>
        <taxon>Hexapoda</taxon>
        <taxon>Insecta</taxon>
        <taxon>Pterygota</taxon>
        <taxon>Neoptera</taxon>
        <taxon>Endopterygota</taxon>
        <taxon>Lepidoptera</taxon>
        <taxon>Glossata</taxon>
        <taxon>Ditrysia</taxon>
        <taxon>Tineoidea</taxon>
        <taxon>Psychidae</taxon>
        <taxon>Oiketicinae</taxon>
        <taxon>Eumeta</taxon>
    </lineage>
</organism>
<comment type="similarity">
    <text evidence="5">Belongs to the TMEM41 family.</text>
</comment>
<evidence type="ECO:0000256" key="2">
    <source>
        <dbReference type="ARBA" id="ARBA00022692"/>
    </source>
</evidence>
<dbReference type="InterPro" id="IPR032816">
    <property type="entry name" value="VTT_dom"/>
</dbReference>
<evidence type="ECO:0000259" key="6">
    <source>
        <dbReference type="Pfam" id="PF09335"/>
    </source>
</evidence>
<comment type="subcellular location">
    <subcellularLocation>
        <location evidence="1">Membrane</location>
        <topology evidence="1">Multi-pass membrane protein</topology>
    </subcellularLocation>
</comment>
<gene>
    <name evidence="7" type="primary">stas</name>
    <name evidence="7" type="ORF">EVAR_33979_1</name>
</gene>
<dbReference type="PANTHER" id="PTHR43220">
    <property type="match status" value="1"/>
</dbReference>
<evidence type="ECO:0000313" key="7">
    <source>
        <dbReference type="EMBL" id="GBP56922.1"/>
    </source>
</evidence>
<dbReference type="EMBL" id="BGZK01000704">
    <property type="protein sequence ID" value="GBP56922.1"/>
    <property type="molecule type" value="Genomic_DNA"/>
</dbReference>
<sequence length="348" mass="39068">MERNFKESRVMVELEEHFWRCGCKCGTRYVIAIFYYYKPVQKGGTAGRKLVKQFFPEKAAQWAVAVEEHKNNLLNYIIFLRVTPFLPNWFINMSAPVIGVPLVPFALGTFIGVAPPSFVAIQAGQTLHTLTSTSDACEFKSGCDHLFDKLREARLATAIVETNIDTDKKVTGTVQHTKLCRSELVANDILPKYYDPRPFLLRRVPILRRCDDFVTNFTAAKFRPSYDLTSIKKYTKNLSRLADHPGGAVCAIWRCETTRSTVLYVQNCVVTCATLRTTALSVSANIILRSLDPKPSTPGQCKVFITNAVTVSATSTLRTLQGTRPMASFKVYKNSLVKLPWHEPGPFA</sequence>
<keyword evidence="8" id="KW-1185">Reference proteome</keyword>
<keyword evidence="4" id="KW-0472">Membrane</keyword>
<dbReference type="Proteomes" id="UP000299102">
    <property type="component" value="Unassembled WGS sequence"/>
</dbReference>
<dbReference type="Pfam" id="PF09335">
    <property type="entry name" value="VTT_dom"/>
    <property type="match status" value="1"/>
</dbReference>
<evidence type="ECO:0000256" key="4">
    <source>
        <dbReference type="ARBA" id="ARBA00023136"/>
    </source>
</evidence>
<accession>A0A4C1X1T1</accession>
<proteinExistence type="inferred from homology"/>
<evidence type="ECO:0000313" key="8">
    <source>
        <dbReference type="Proteomes" id="UP000299102"/>
    </source>
</evidence>
<dbReference type="GO" id="GO:0000045">
    <property type="term" value="P:autophagosome assembly"/>
    <property type="evidence" value="ECO:0007669"/>
    <property type="project" value="TreeGrafter"/>
</dbReference>
<dbReference type="STRING" id="151549.A0A4C1X1T1"/>
<dbReference type="InterPro" id="IPR045014">
    <property type="entry name" value="TM41A/B"/>
</dbReference>
<name>A0A4C1X1T1_EUMVA</name>
<evidence type="ECO:0000256" key="1">
    <source>
        <dbReference type="ARBA" id="ARBA00004141"/>
    </source>
</evidence>
<keyword evidence="3" id="KW-1133">Transmembrane helix</keyword>
<dbReference type="AlphaFoldDB" id="A0A4C1X1T1"/>
<keyword evidence="2 7" id="KW-0812">Transmembrane</keyword>